<comment type="caution">
    <text evidence="1">The sequence shown here is derived from an EMBL/GenBank/DDBJ whole genome shotgun (WGS) entry which is preliminary data.</text>
</comment>
<dbReference type="Proteomes" id="UP000019113">
    <property type="component" value="Unassembled WGS sequence"/>
</dbReference>
<organism evidence="1 2">
    <name type="scientific">Halomonas huangheensis</name>
    <dbReference type="NCBI Taxonomy" id="1178482"/>
    <lineage>
        <taxon>Bacteria</taxon>
        <taxon>Pseudomonadati</taxon>
        <taxon>Pseudomonadota</taxon>
        <taxon>Gammaproteobacteria</taxon>
        <taxon>Oceanospirillales</taxon>
        <taxon>Halomonadaceae</taxon>
        <taxon>Halomonas</taxon>
    </lineage>
</organism>
<gene>
    <name evidence="1" type="ORF">BJB45_12545</name>
</gene>
<name>W1NAP2_9GAMM</name>
<sequence length="36" mass="4165">MTDFWQQGAQQMGSRVMAAISMTIRIDTKDKFEIKT</sequence>
<keyword evidence="2" id="KW-1185">Reference proteome</keyword>
<accession>W1NAP2</accession>
<proteinExistence type="predicted"/>
<dbReference type="AlphaFoldDB" id="W1NAP2"/>
<evidence type="ECO:0000313" key="1">
    <source>
        <dbReference type="EMBL" id="ERL51990.1"/>
    </source>
</evidence>
<dbReference type="EMBL" id="AVBC01000020">
    <property type="protein sequence ID" value="ERL51990.1"/>
    <property type="molecule type" value="Genomic_DNA"/>
</dbReference>
<reference evidence="1 2" key="1">
    <citation type="submission" date="2013-08" db="EMBL/GenBank/DDBJ databases">
        <title>draft genome of Halomonas huanghegensis, strain BJGMM-B45T.</title>
        <authorList>
            <person name="Miao C."/>
            <person name="Wan Y."/>
            <person name="Jin W."/>
        </authorList>
    </citation>
    <scope>NUCLEOTIDE SEQUENCE [LARGE SCALE GENOMIC DNA]</scope>
    <source>
        <strain evidence="1 2">BJGMM-B45</strain>
    </source>
</reference>
<protein>
    <submittedName>
        <fullName evidence="1">Uncharacterized protein</fullName>
    </submittedName>
</protein>
<evidence type="ECO:0000313" key="2">
    <source>
        <dbReference type="Proteomes" id="UP000019113"/>
    </source>
</evidence>